<evidence type="ECO:0000313" key="2">
    <source>
        <dbReference type="EMBL" id="EGO57787.1"/>
    </source>
</evidence>
<dbReference type="AlphaFoldDB" id="F8MMB3"/>
<sequence>MHDGRQVHGICDIDNCPVFNVETIHLWQALTFHRRPSFQHNQSVNTKGTSAVDRAGDQDHAKRCHPPRLLFRTAPEHPTYFQRLELISTAPGLSSDSTPETVDTCSPRLQSQSRACQAWDKELEPPSTLKKKNAQLMRDDQVSIHSLRTYTNLSYLEISVKTGFTFRQVQKTYVGPLTLQKRKPRKSLLQIPQKNALRK</sequence>
<gene>
    <name evidence="2" type="ORF">NEUTE1DRAFT_109976</name>
</gene>
<keyword evidence="3" id="KW-1185">Reference proteome</keyword>
<feature type="compositionally biased region" description="Polar residues" evidence="1">
    <location>
        <begin position="40"/>
        <end position="49"/>
    </location>
</feature>
<dbReference type="HOGENOM" id="CLU_1372564_0_0_1"/>
<evidence type="ECO:0000256" key="1">
    <source>
        <dbReference type="SAM" id="MobiDB-lite"/>
    </source>
</evidence>
<proteinExistence type="predicted"/>
<dbReference type="VEuPathDB" id="FungiDB:NEUTE1DRAFT_109976"/>
<reference evidence="3" key="1">
    <citation type="journal article" date="2011" name="Genetics">
        <title>Massive changes in genome architecture accompany the transition to self-fertility in the filamentous fungus Neurospora tetrasperma.</title>
        <authorList>
            <person name="Ellison C.E."/>
            <person name="Stajich J.E."/>
            <person name="Jacobson D.J."/>
            <person name="Natvig D.O."/>
            <person name="Lapidus A."/>
            <person name="Foster B."/>
            <person name="Aerts A."/>
            <person name="Riley R."/>
            <person name="Lindquist E.A."/>
            <person name="Grigoriev I.V."/>
            <person name="Taylor J.W."/>
        </authorList>
    </citation>
    <scope>NUCLEOTIDE SEQUENCE [LARGE SCALE GENOMIC DNA]</scope>
    <source>
        <strain evidence="3">FGSC 2508 / P0657</strain>
    </source>
</reference>
<dbReference type="Proteomes" id="UP000008065">
    <property type="component" value="Unassembled WGS sequence"/>
</dbReference>
<dbReference type="KEGG" id="nte:NEUTE1DRAFT109976"/>
<evidence type="ECO:0000313" key="3">
    <source>
        <dbReference type="Proteomes" id="UP000008065"/>
    </source>
</evidence>
<protein>
    <submittedName>
        <fullName evidence="2">Uncharacterized protein</fullName>
    </submittedName>
</protein>
<organism evidence="2 3">
    <name type="scientific">Neurospora tetrasperma (strain FGSC 2508 / ATCC MYA-4615 / P0657)</name>
    <dbReference type="NCBI Taxonomy" id="510951"/>
    <lineage>
        <taxon>Eukaryota</taxon>
        <taxon>Fungi</taxon>
        <taxon>Dikarya</taxon>
        <taxon>Ascomycota</taxon>
        <taxon>Pezizomycotina</taxon>
        <taxon>Sordariomycetes</taxon>
        <taxon>Sordariomycetidae</taxon>
        <taxon>Sordariales</taxon>
        <taxon>Sordariaceae</taxon>
        <taxon>Neurospora</taxon>
    </lineage>
</organism>
<dbReference type="RefSeq" id="XP_009850879.1">
    <property type="nucleotide sequence ID" value="XM_009852577.1"/>
</dbReference>
<feature type="region of interest" description="Disordered" evidence="1">
    <location>
        <begin position="40"/>
        <end position="62"/>
    </location>
</feature>
<dbReference type="GeneID" id="20822484"/>
<accession>F8MMB3</accession>
<dbReference type="EMBL" id="GL891304">
    <property type="protein sequence ID" value="EGO57787.1"/>
    <property type="molecule type" value="Genomic_DNA"/>
</dbReference>
<name>F8MMB3_NEUT8</name>
<dbReference type="OrthoDB" id="4737581at2759"/>